<keyword evidence="5" id="KW-0969">Cilium</keyword>
<dbReference type="OrthoDB" id="10261999at2759"/>
<dbReference type="GO" id="GO:0034464">
    <property type="term" value="C:BBSome"/>
    <property type="evidence" value="ECO:0007669"/>
    <property type="project" value="InterPro"/>
</dbReference>
<dbReference type="InterPro" id="IPR014003">
    <property type="entry name" value="BBS5_PH"/>
</dbReference>
<keyword evidence="11" id="KW-1185">Reference proteome</keyword>
<dbReference type="PANTHER" id="PTHR21351:SF0">
    <property type="entry name" value="BARDET-BIEDL SYNDROME 5 PROTEIN"/>
    <property type="match status" value="1"/>
</dbReference>
<dbReference type="PANTHER" id="PTHR21351">
    <property type="entry name" value="BARDET-BIEDL SYNDROME PROTEIN 5"/>
    <property type="match status" value="1"/>
</dbReference>
<feature type="domain" description="BBSome complex member BBS5 PH" evidence="9">
    <location>
        <begin position="31"/>
        <end position="85"/>
    </location>
</feature>
<dbReference type="InterPro" id="IPR006606">
    <property type="entry name" value="BBL5"/>
</dbReference>
<evidence type="ECO:0000256" key="1">
    <source>
        <dbReference type="ARBA" id="ARBA00004138"/>
    </source>
</evidence>
<keyword evidence="7" id="KW-0966">Cell projection</keyword>
<dbReference type="GO" id="GO:0032266">
    <property type="term" value="F:phosphatidylinositol-3-phosphate binding"/>
    <property type="evidence" value="ECO:0007669"/>
    <property type="project" value="TreeGrafter"/>
</dbReference>
<evidence type="ECO:0000313" key="11">
    <source>
        <dbReference type="Proteomes" id="UP000717585"/>
    </source>
</evidence>
<evidence type="ECO:0000256" key="3">
    <source>
        <dbReference type="ARBA" id="ARBA00005822"/>
    </source>
</evidence>
<dbReference type="AlphaFoldDB" id="A0A8J6ATH8"/>
<sequence length="351" mass="38571">MADYENEKIIWQDQEVLFDVDKSRLELCPGEYAADVIYRVEDTKGNAGMEGTLTITNLRLIWVSSGTSAINLSMGFSCLKNLAIHSARSALRGVSQALFIVFASKSSQYEFVFTHLHQTSPRMFSSVQAVQRAYDTSKLYRNLTLRGGFVQNKRLVLLPQEEQYSSYDGVWSLSSQESQGSLGTLVVTSVRVVWFSNNTDNFNVSIPYLKITQMCSHDSKFGRALVISAVSASDPTKRFTLGFKIDPESRLVQIKEELIALIRAFRAKPFFGITRTVVDVASATPQPAPRASDVTVTKRANPVDPLSRYMVRAQGGRAPILDPGLGLLVEAPPTGYHVADLFALGGLGGSG</sequence>
<dbReference type="Proteomes" id="UP000717585">
    <property type="component" value="Unassembled WGS sequence"/>
</dbReference>
<comment type="caution">
    <text evidence="10">The sequence shown here is derived from an EMBL/GenBank/DDBJ whole genome shotgun (WGS) entry which is preliminary data.</text>
</comment>
<evidence type="ECO:0000256" key="2">
    <source>
        <dbReference type="ARBA" id="ARBA00004245"/>
    </source>
</evidence>
<dbReference type="GO" id="GO:0060271">
    <property type="term" value="P:cilium assembly"/>
    <property type="evidence" value="ECO:0007669"/>
    <property type="project" value="TreeGrafter"/>
</dbReference>
<protein>
    <recommendedName>
        <fullName evidence="8">BBSome complex member BBS5</fullName>
    </recommendedName>
</protein>
<organism evidence="10 11">
    <name type="scientific">Carpediemonas membranifera</name>
    <dbReference type="NCBI Taxonomy" id="201153"/>
    <lineage>
        <taxon>Eukaryota</taxon>
        <taxon>Metamonada</taxon>
        <taxon>Carpediemonas-like organisms</taxon>
        <taxon>Carpediemonas</taxon>
    </lineage>
</organism>
<evidence type="ECO:0000256" key="4">
    <source>
        <dbReference type="ARBA" id="ARBA00022490"/>
    </source>
</evidence>
<evidence type="ECO:0000259" key="9">
    <source>
        <dbReference type="SMART" id="SM00683"/>
    </source>
</evidence>
<comment type="subcellular location">
    <subcellularLocation>
        <location evidence="1">Cell projection</location>
        <location evidence="1">Cilium</location>
    </subcellularLocation>
    <subcellularLocation>
        <location evidence="2">Cytoplasm</location>
        <location evidence="2">Cytoskeleton</location>
    </subcellularLocation>
</comment>
<dbReference type="InterPro" id="IPR011993">
    <property type="entry name" value="PH-like_dom_sf"/>
</dbReference>
<evidence type="ECO:0000256" key="7">
    <source>
        <dbReference type="ARBA" id="ARBA00023273"/>
    </source>
</evidence>
<name>A0A8J6ATH8_9EUKA</name>
<feature type="domain" description="BBSome complex member BBS5 PH" evidence="9">
    <location>
        <begin position="161"/>
        <end position="217"/>
    </location>
</feature>
<dbReference type="Gene3D" id="2.30.29.30">
    <property type="entry name" value="Pleckstrin-homology domain (PH domain)/Phosphotyrosine-binding domain (PTB)"/>
    <property type="match status" value="2"/>
</dbReference>
<accession>A0A8J6ATH8</accession>
<keyword evidence="4" id="KW-0963">Cytoplasm</keyword>
<comment type="similarity">
    <text evidence="3">Belongs to the BBS5 family.</text>
</comment>
<dbReference type="GO" id="GO:0036064">
    <property type="term" value="C:ciliary basal body"/>
    <property type="evidence" value="ECO:0007669"/>
    <property type="project" value="TreeGrafter"/>
</dbReference>
<gene>
    <name evidence="10" type="ORF">J8273_6606</name>
</gene>
<evidence type="ECO:0000256" key="8">
    <source>
        <dbReference type="ARBA" id="ARBA00047191"/>
    </source>
</evidence>
<proteinExistence type="inferred from homology"/>
<dbReference type="SMART" id="SM00683">
    <property type="entry name" value="DM16"/>
    <property type="match status" value="2"/>
</dbReference>
<reference evidence="10" key="1">
    <citation type="submission" date="2021-05" db="EMBL/GenBank/DDBJ databases">
        <title>A free-living protist that lacks canonical eukaryotic 1 DNA replication and segregation systems.</title>
        <authorList>
            <person name="Salas-Leiva D.E."/>
            <person name="Tromer E.C."/>
            <person name="Curtis B.A."/>
            <person name="Jerlstrom-Hultqvist J."/>
            <person name="Kolisko M."/>
            <person name="Yi Z."/>
            <person name="Salas-Leiva J.S."/>
            <person name="Gallot-Lavallee L."/>
            <person name="Kops G.J.P.L."/>
            <person name="Archibald J.M."/>
            <person name="Simpson A.G.B."/>
            <person name="Roger A.J."/>
        </authorList>
    </citation>
    <scope>NUCLEOTIDE SEQUENCE</scope>
    <source>
        <strain evidence="10">BICM</strain>
    </source>
</reference>
<keyword evidence="6" id="KW-0206">Cytoskeleton</keyword>
<dbReference type="EMBL" id="JAHDYR010000040">
    <property type="protein sequence ID" value="KAG9392015.1"/>
    <property type="molecule type" value="Genomic_DNA"/>
</dbReference>
<evidence type="ECO:0000256" key="5">
    <source>
        <dbReference type="ARBA" id="ARBA00023069"/>
    </source>
</evidence>
<dbReference type="Pfam" id="PF07289">
    <property type="entry name" value="BBL5"/>
    <property type="match status" value="1"/>
</dbReference>
<evidence type="ECO:0000256" key="6">
    <source>
        <dbReference type="ARBA" id="ARBA00023212"/>
    </source>
</evidence>
<dbReference type="SUPFAM" id="SSF50729">
    <property type="entry name" value="PH domain-like"/>
    <property type="match status" value="2"/>
</dbReference>
<evidence type="ECO:0000313" key="10">
    <source>
        <dbReference type="EMBL" id="KAG9392015.1"/>
    </source>
</evidence>